<dbReference type="GO" id="GO:0004252">
    <property type="term" value="F:serine-type endopeptidase activity"/>
    <property type="evidence" value="ECO:0007669"/>
    <property type="project" value="InterPro"/>
</dbReference>
<proteinExistence type="predicted"/>
<dbReference type="InterPro" id="IPR009003">
    <property type="entry name" value="Peptidase_S1_PA"/>
</dbReference>
<dbReference type="Proteomes" id="UP000539599">
    <property type="component" value="Unassembled WGS sequence"/>
</dbReference>
<feature type="non-terminal residue" evidence="3">
    <location>
        <position position="88"/>
    </location>
</feature>
<evidence type="ECO:0000313" key="4">
    <source>
        <dbReference type="Proteomes" id="UP000539599"/>
    </source>
</evidence>
<reference evidence="3 4" key="1">
    <citation type="submission" date="2019-09" db="EMBL/GenBank/DDBJ databases">
        <title>Bird 10,000 Genomes (B10K) Project - Family phase.</title>
        <authorList>
            <person name="Zhang G."/>
        </authorList>
    </citation>
    <scope>NUCLEOTIDE SEQUENCE [LARGE SCALE GENOMIC DNA]</scope>
    <source>
        <strain evidence="3">B10K-DU-011-38</strain>
        <tissue evidence="3">Muscle</tissue>
    </source>
</reference>
<dbReference type="InterPro" id="IPR001254">
    <property type="entry name" value="Trypsin_dom"/>
</dbReference>
<dbReference type="EMBL" id="VWYJ01016554">
    <property type="protein sequence ID" value="NXQ98842.1"/>
    <property type="molecule type" value="Genomic_DNA"/>
</dbReference>
<dbReference type="PANTHER" id="PTHR24271">
    <property type="entry name" value="KALLIKREIN-RELATED"/>
    <property type="match status" value="1"/>
</dbReference>
<evidence type="ECO:0000313" key="3">
    <source>
        <dbReference type="EMBL" id="NXQ98842.1"/>
    </source>
</evidence>
<comment type="caution">
    <text evidence="3">The sequence shown here is derived from an EMBL/GenBank/DDBJ whole genome shotgun (WGS) entry which is preliminary data.</text>
</comment>
<feature type="domain" description="Peptidase S1" evidence="2">
    <location>
        <begin position="1"/>
        <end position="85"/>
    </location>
</feature>
<feature type="non-terminal residue" evidence="3">
    <location>
        <position position="1"/>
    </location>
</feature>
<organism evidence="3 4">
    <name type="scientific">Sagittarius serpentarius</name>
    <name type="common">Secretary bird</name>
    <dbReference type="NCBI Taxonomy" id="56258"/>
    <lineage>
        <taxon>Eukaryota</taxon>
        <taxon>Metazoa</taxon>
        <taxon>Chordata</taxon>
        <taxon>Craniata</taxon>
        <taxon>Vertebrata</taxon>
        <taxon>Euteleostomi</taxon>
        <taxon>Archelosauria</taxon>
        <taxon>Archosauria</taxon>
        <taxon>Dinosauria</taxon>
        <taxon>Saurischia</taxon>
        <taxon>Theropoda</taxon>
        <taxon>Coelurosauria</taxon>
        <taxon>Aves</taxon>
        <taxon>Neognathae</taxon>
        <taxon>Neoaves</taxon>
        <taxon>Telluraves</taxon>
        <taxon>Accipitrimorphae</taxon>
        <taxon>Accipitriformes</taxon>
        <taxon>Sagittariidae</taxon>
        <taxon>Sagittarius</taxon>
    </lineage>
</organism>
<evidence type="ECO:0000256" key="1">
    <source>
        <dbReference type="ARBA" id="ARBA00023157"/>
    </source>
</evidence>
<name>A0A7L2HNI5_SAGSE</name>
<keyword evidence="4" id="KW-1185">Reference proteome</keyword>
<dbReference type="Pfam" id="PF00089">
    <property type="entry name" value="Trypsin"/>
    <property type="match status" value="1"/>
</dbReference>
<dbReference type="PANTHER" id="PTHR24271:SF48">
    <property type="entry name" value="KALLIKREIN-14"/>
    <property type="match status" value="1"/>
</dbReference>
<dbReference type="SUPFAM" id="SSF50494">
    <property type="entry name" value="Trypsin-like serine proteases"/>
    <property type="match status" value="1"/>
</dbReference>
<accession>A0A7L2HNI5</accession>
<evidence type="ECO:0000259" key="2">
    <source>
        <dbReference type="Pfam" id="PF00089"/>
    </source>
</evidence>
<dbReference type="AlphaFoldDB" id="A0A7L2HNI5"/>
<dbReference type="Gene3D" id="2.40.10.10">
    <property type="entry name" value="Trypsin-like serine proteases"/>
    <property type="match status" value="2"/>
</dbReference>
<gene>
    <name evidence="3" type="primary">Prss3</name>
    <name evidence="3" type="ORF">SAGSER_R14306</name>
</gene>
<dbReference type="GO" id="GO:0030141">
    <property type="term" value="C:secretory granule"/>
    <property type="evidence" value="ECO:0007669"/>
    <property type="project" value="TreeGrafter"/>
</dbReference>
<protein>
    <submittedName>
        <fullName evidence="3">TRY3 protein</fullName>
    </submittedName>
</protein>
<dbReference type="InterPro" id="IPR043504">
    <property type="entry name" value="Peptidase_S1_PA_chymotrypsin"/>
</dbReference>
<sequence length="88" mass="9388">GEHDLGCLDGMVQQWLATRLILHPRYNRTSKGNDLMLVKLRQPAAPGGAVQSVPLGTRCPDAGSECVISGWGNTSSAERTTPKQVSLS</sequence>
<keyword evidence="1" id="KW-1015">Disulfide bond</keyword>
<dbReference type="GO" id="GO:0006508">
    <property type="term" value="P:proteolysis"/>
    <property type="evidence" value="ECO:0007669"/>
    <property type="project" value="InterPro"/>
</dbReference>